<evidence type="ECO:0000256" key="1">
    <source>
        <dbReference type="SAM" id="Phobius"/>
    </source>
</evidence>
<dbReference type="KEGG" id="sct:SCAT_0025"/>
<dbReference type="PATRIC" id="fig|1003195.11.peg.1681"/>
<sequence length="151" mass="16210">MGDDGTARRWSGLPAWARRVLAVYMIGFLEGSCAHLVDLARGGLHAYDGYADPLLQAFFLALVVLDPLVVVLVGLARTWGVRLAAVVTTLDVTGNWIGNWGLVQHDATLVLRPVGLLPITLFGLFVVASAGPVHRALTTARRTIRATADVR</sequence>
<evidence type="ECO:0000313" key="2">
    <source>
        <dbReference type="EMBL" id="AEW92397.1"/>
    </source>
</evidence>
<keyword evidence="1" id="KW-0472">Membrane</keyword>
<keyword evidence="1" id="KW-0812">Transmembrane</keyword>
<gene>
    <name evidence="2" type="ordered locus">SCATT_00260</name>
</gene>
<dbReference type="KEGG" id="scy:SCATT_00260"/>
<dbReference type="HOGENOM" id="CLU_145444_0_0_11"/>
<feature type="transmembrane region" description="Helical" evidence="1">
    <location>
        <begin position="114"/>
        <end position="133"/>
    </location>
</feature>
<reference evidence="3" key="1">
    <citation type="submission" date="2011-12" db="EMBL/GenBank/DDBJ databases">
        <title>Complete genome sequence of Streptomyces cattleya strain DSM 46488.</title>
        <authorList>
            <person name="Ou H.-Y."/>
            <person name="Li P."/>
            <person name="Zhao C."/>
            <person name="O'Hagan D."/>
            <person name="Deng Z."/>
        </authorList>
    </citation>
    <scope>NUCLEOTIDE SEQUENCE [LARGE SCALE GENOMIC DNA]</scope>
    <source>
        <strain evidence="3">ATCC 35852 / DSM 46488 / JCM 4925 / NBRC 14057 / NRRL 8057</strain>
    </source>
</reference>
<dbReference type="EMBL" id="CP003219">
    <property type="protein sequence ID" value="AEW92397.1"/>
    <property type="molecule type" value="Genomic_DNA"/>
</dbReference>
<feature type="transmembrane region" description="Helical" evidence="1">
    <location>
        <begin position="20"/>
        <end position="37"/>
    </location>
</feature>
<evidence type="ECO:0000313" key="3">
    <source>
        <dbReference type="Proteomes" id="UP000007842"/>
    </source>
</evidence>
<accession>G8WVV3</accession>
<feature type="transmembrane region" description="Helical" evidence="1">
    <location>
        <begin position="57"/>
        <end position="76"/>
    </location>
</feature>
<keyword evidence="3" id="KW-1185">Reference proteome</keyword>
<organism evidence="2 3">
    <name type="scientific">Streptantibioticus cattleyicolor (strain ATCC 35852 / DSM 46488 / JCM 4925 / NBRC 14057 / NRRL 8057)</name>
    <name type="common">Streptomyces cattleya</name>
    <dbReference type="NCBI Taxonomy" id="1003195"/>
    <lineage>
        <taxon>Bacteria</taxon>
        <taxon>Bacillati</taxon>
        <taxon>Actinomycetota</taxon>
        <taxon>Actinomycetes</taxon>
        <taxon>Kitasatosporales</taxon>
        <taxon>Streptomycetaceae</taxon>
        <taxon>Streptantibioticus</taxon>
    </lineage>
</organism>
<dbReference type="AlphaFoldDB" id="F8K1S9"/>
<dbReference type="RefSeq" id="WP_014140802.1">
    <property type="nucleotide sequence ID" value="NC_016111.1"/>
</dbReference>
<keyword evidence="1" id="KW-1133">Transmembrane helix</keyword>
<dbReference type="OrthoDB" id="4319615at2"/>
<name>F8K1S9_STREN</name>
<dbReference type="eggNOG" id="ENOG5033NVP">
    <property type="taxonomic scope" value="Bacteria"/>
</dbReference>
<protein>
    <submittedName>
        <fullName evidence="2">Uncharacterized protein</fullName>
    </submittedName>
</protein>
<feature type="transmembrane region" description="Helical" evidence="1">
    <location>
        <begin position="83"/>
        <end position="102"/>
    </location>
</feature>
<dbReference type="Proteomes" id="UP000007842">
    <property type="component" value="Chromosome"/>
</dbReference>
<proteinExistence type="predicted"/>
<accession>F8K1S9</accession>